<evidence type="ECO:0000256" key="3">
    <source>
        <dbReference type="ARBA" id="ARBA00022691"/>
    </source>
</evidence>
<evidence type="ECO:0000313" key="6">
    <source>
        <dbReference type="Proteomes" id="UP000076574"/>
    </source>
</evidence>
<dbReference type="AlphaFoldDB" id="A0A161R727"/>
<keyword evidence="1" id="KW-0489">Methyltransferase</keyword>
<dbReference type="Pfam" id="PF08241">
    <property type="entry name" value="Methyltransf_11"/>
    <property type="match status" value="1"/>
</dbReference>
<dbReference type="InterPro" id="IPR011990">
    <property type="entry name" value="TPR-like_helical_dom_sf"/>
</dbReference>
<dbReference type="OrthoDB" id="9804312at2"/>
<dbReference type="InterPro" id="IPR013216">
    <property type="entry name" value="Methyltransf_11"/>
</dbReference>
<dbReference type="SUPFAM" id="SSF53335">
    <property type="entry name" value="S-adenosyl-L-methionine-dependent methyltransferases"/>
    <property type="match status" value="1"/>
</dbReference>
<dbReference type="SMART" id="SM00028">
    <property type="entry name" value="TPR"/>
    <property type="match status" value="5"/>
</dbReference>
<dbReference type="Gene3D" id="3.40.50.150">
    <property type="entry name" value="Vaccinia Virus protein VP39"/>
    <property type="match status" value="1"/>
</dbReference>
<dbReference type="SUPFAM" id="SSF48452">
    <property type="entry name" value="TPR-like"/>
    <property type="match status" value="1"/>
</dbReference>
<organism evidence="5 6">
    <name type="scientific">Tardiphaga robiniae</name>
    <dbReference type="NCBI Taxonomy" id="943830"/>
    <lineage>
        <taxon>Bacteria</taxon>
        <taxon>Pseudomonadati</taxon>
        <taxon>Pseudomonadota</taxon>
        <taxon>Alphaproteobacteria</taxon>
        <taxon>Hyphomicrobiales</taxon>
        <taxon>Nitrobacteraceae</taxon>
        <taxon>Tardiphaga</taxon>
    </lineage>
</organism>
<evidence type="ECO:0000256" key="2">
    <source>
        <dbReference type="ARBA" id="ARBA00022679"/>
    </source>
</evidence>
<name>A0A161R727_9BRAD</name>
<reference evidence="5 6" key="1">
    <citation type="submission" date="2016-03" db="EMBL/GenBank/DDBJ databases">
        <title>Microsymbionts genomes from the relict species Vavilovia formosa (Stev.) Fed.</title>
        <authorList>
            <person name="Kopat V."/>
            <person name="Chirak E."/>
            <person name="Kimeklis A."/>
            <person name="Andronov E."/>
        </authorList>
    </citation>
    <scope>NUCLEOTIDE SEQUENCE [LARGE SCALE GENOMIC DNA]</scope>
    <source>
        <strain evidence="5 6">Vaf07</strain>
    </source>
</reference>
<dbReference type="PANTHER" id="PTHR43464">
    <property type="entry name" value="METHYLTRANSFERASE"/>
    <property type="match status" value="1"/>
</dbReference>
<dbReference type="Proteomes" id="UP000076574">
    <property type="component" value="Unassembled WGS sequence"/>
</dbReference>
<evidence type="ECO:0000256" key="1">
    <source>
        <dbReference type="ARBA" id="ARBA00022603"/>
    </source>
</evidence>
<dbReference type="InterPro" id="IPR029063">
    <property type="entry name" value="SAM-dependent_MTases_sf"/>
</dbReference>
<dbReference type="InterPro" id="IPR019734">
    <property type="entry name" value="TPR_rpt"/>
</dbReference>
<dbReference type="PANTHER" id="PTHR43464:SF19">
    <property type="entry name" value="UBIQUINONE BIOSYNTHESIS O-METHYLTRANSFERASE, MITOCHONDRIAL"/>
    <property type="match status" value="1"/>
</dbReference>
<dbReference type="GO" id="GO:0032259">
    <property type="term" value="P:methylation"/>
    <property type="evidence" value="ECO:0007669"/>
    <property type="project" value="UniProtKB-KW"/>
</dbReference>
<gene>
    <name evidence="5" type="ORF">A4A58_01120</name>
</gene>
<evidence type="ECO:0000313" key="5">
    <source>
        <dbReference type="EMBL" id="KZD25111.1"/>
    </source>
</evidence>
<protein>
    <recommendedName>
        <fullName evidence="4">Methyltransferase type 11 domain-containing protein</fullName>
    </recommendedName>
</protein>
<accession>A0A161R727</accession>
<sequence>MDSTTLALPDARHVADQIDRWMREHAAFALLIEQADGASSALRQFASISRNHGQSDTAIDALRAALALMPTDVAAWRALASDYQVSGRDELAEACARQALAIDPDHATTWLQYASLTYRLQRIDDAEAAYLRALSGDASLGDAHLGLGVLYLGSRRPEQAIVHLQRALSWGGIDAVTHLCLGQAFYMAGRFGESADALAIATGFVPLEGVTLRLYARARTFASMLDGDVHGAIARYPTLAGQETESLDEVLRTAFALFSAYGMHEAAATVGHLRLEGQPDDPVQRYLLDAVGGQTHDRAPAAYVEAHFDEFAAGFDSKLVDILGYKVPQQLADMVASCQPTLSTILDLGCGTGLAAEPLGRFGARLTGIDLSEKMLAIATRRNTYHDLIKADVVTYLADSPRSFDLVFAADLLIYLGRLDELIGLIAHVLPAGGLFAASIERADHGDFTLLSSGRFAHSETYFEACAATNFEILRKENSELRLEAGRPALGTLYVLRRRGRPSTENGQLTTATDHQ</sequence>
<comment type="caution">
    <text evidence="5">The sequence shown here is derived from an EMBL/GenBank/DDBJ whole genome shotgun (WGS) entry which is preliminary data.</text>
</comment>
<keyword evidence="6" id="KW-1185">Reference proteome</keyword>
<feature type="domain" description="Methyltransferase type 11" evidence="4">
    <location>
        <begin position="346"/>
        <end position="437"/>
    </location>
</feature>
<dbReference type="GO" id="GO:0010420">
    <property type="term" value="F:polyprenyldihydroxybenzoate methyltransferase activity"/>
    <property type="evidence" value="ECO:0007669"/>
    <property type="project" value="TreeGrafter"/>
</dbReference>
<dbReference type="STRING" id="943830.A4A58_01120"/>
<dbReference type="Pfam" id="PF13428">
    <property type="entry name" value="TPR_14"/>
    <property type="match status" value="1"/>
</dbReference>
<keyword evidence="2" id="KW-0808">Transferase</keyword>
<keyword evidence="3" id="KW-0949">S-adenosyl-L-methionine</keyword>
<dbReference type="RefSeq" id="WP_068729035.1">
    <property type="nucleotide sequence ID" value="NZ_LVYV01000001.1"/>
</dbReference>
<evidence type="ECO:0000259" key="4">
    <source>
        <dbReference type="Pfam" id="PF08241"/>
    </source>
</evidence>
<dbReference type="Gene3D" id="1.25.40.10">
    <property type="entry name" value="Tetratricopeptide repeat domain"/>
    <property type="match status" value="1"/>
</dbReference>
<dbReference type="EMBL" id="LVYV01000001">
    <property type="protein sequence ID" value="KZD25111.1"/>
    <property type="molecule type" value="Genomic_DNA"/>
</dbReference>
<proteinExistence type="predicted"/>
<dbReference type="CDD" id="cd02440">
    <property type="entry name" value="AdoMet_MTases"/>
    <property type="match status" value="1"/>
</dbReference>